<evidence type="ECO:0000259" key="5">
    <source>
        <dbReference type="Pfam" id="PF00890"/>
    </source>
</evidence>
<sequence length="559" mass="58763">MKTDIDVDVVVAGTGVAAFSAAITAADQGLTVLMLESTEKWGGSSAMSGGGLWLPNNPLMGRAGVDDSRDAALTYLEETVGDAGPATSRERKEAFVDGIASFVELAEKHGVTFARSTDYPDYYPELPGGRIGRALEVEPFDVKRIDGWWDSSRGQDGVPAPVKTDDFWLLSRAWSTPGGFVRGARVVFRVIGSAVRGRKAVGMGAAITAAFMDVAQRLGVEVRLSSPVDEVVVEDGRAVAVRTTSGGTTQLVGARKGVVLAGGGFDHNAELREQYQGVSGVDSSGSKGNLGSAIAAGRKAGAAVDLMEDAWWGGSIPPATPGGSAAFLVSERSMPHSIIVDGAGNRFANESESYVDLGHHMLERRKTVPGRFWMVTDVRHARRYLRSYALDPRTVKAWTQSGVLVKDSTIAGLAKKMGVDAQALEATVSRFNSFTRSGIDADFARGNSAYDRYYGDPLVRPNPNLGPLEKGPFTAVEIVPGDLGTKGGLMTDEFARVLREDGTIIDGLYAAGNTSASVMGHTYPGPGSTLGPAAVFGHIAGLHLAGRALAGRELSGARS</sequence>
<keyword evidence="2" id="KW-0285">Flavoprotein</keyword>
<dbReference type="PANTHER" id="PTHR43400:SF10">
    <property type="entry name" value="3-OXOSTEROID 1-DEHYDROGENASE"/>
    <property type="match status" value="1"/>
</dbReference>
<protein>
    <submittedName>
        <fullName evidence="6">FAD-binding protein</fullName>
    </submittedName>
</protein>
<evidence type="ECO:0000256" key="1">
    <source>
        <dbReference type="ARBA" id="ARBA00001974"/>
    </source>
</evidence>
<evidence type="ECO:0000313" key="6">
    <source>
        <dbReference type="EMBL" id="QXT63926.1"/>
    </source>
</evidence>
<evidence type="ECO:0000256" key="2">
    <source>
        <dbReference type="ARBA" id="ARBA00022630"/>
    </source>
</evidence>
<dbReference type="InterPro" id="IPR050315">
    <property type="entry name" value="FAD-oxidoreductase_2"/>
</dbReference>
<evidence type="ECO:0000256" key="3">
    <source>
        <dbReference type="ARBA" id="ARBA00022827"/>
    </source>
</evidence>
<evidence type="ECO:0000256" key="4">
    <source>
        <dbReference type="ARBA" id="ARBA00023002"/>
    </source>
</evidence>
<dbReference type="EMBL" id="CP079216">
    <property type="protein sequence ID" value="QXT63926.1"/>
    <property type="molecule type" value="Genomic_DNA"/>
</dbReference>
<accession>A0ABX8SKQ7</accession>
<name>A0ABX8SKQ7_9ACTN</name>
<dbReference type="Proteomes" id="UP000824504">
    <property type="component" value="Chromosome"/>
</dbReference>
<keyword evidence="3" id="KW-0274">FAD</keyword>
<gene>
    <name evidence="6" type="ORF">KDB89_05585</name>
</gene>
<comment type="cofactor">
    <cofactor evidence="1">
        <name>FAD</name>
        <dbReference type="ChEBI" id="CHEBI:57692"/>
    </cofactor>
</comment>
<keyword evidence="4" id="KW-0560">Oxidoreductase</keyword>
<dbReference type="PANTHER" id="PTHR43400">
    <property type="entry name" value="FUMARATE REDUCTASE"/>
    <property type="match status" value="1"/>
</dbReference>
<keyword evidence="7" id="KW-1185">Reference proteome</keyword>
<reference evidence="6 7" key="1">
    <citation type="submission" date="2021-07" db="EMBL/GenBank/DDBJ databases">
        <title>complete genome sequencing of Tessaracoccus sp.J1M15.</title>
        <authorList>
            <person name="Bae J.-W."/>
            <person name="Kim D.-y."/>
        </authorList>
    </citation>
    <scope>NUCLEOTIDE SEQUENCE [LARGE SCALE GENOMIC DNA]</scope>
    <source>
        <strain evidence="6 7">J1M15</strain>
    </source>
</reference>
<dbReference type="RefSeq" id="WP_219083852.1">
    <property type="nucleotide sequence ID" value="NZ_CP079216.1"/>
</dbReference>
<feature type="domain" description="FAD-dependent oxidoreductase 2 FAD-binding" evidence="5">
    <location>
        <begin position="8"/>
        <end position="530"/>
    </location>
</feature>
<proteinExistence type="predicted"/>
<organism evidence="6 7">
    <name type="scientific">Tessaracoccus palaemonis</name>
    <dbReference type="NCBI Taxonomy" id="2829499"/>
    <lineage>
        <taxon>Bacteria</taxon>
        <taxon>Bacillati</taxon>
        <taxon>Actinomycetota</taxon>
        <taxon>Actinomycetes</taxon>
        <taxon>Propionibacteriales</taxon>
        <taxon>Propionibacteriaceae</taxon>
        <taxon>Tessaracoccus</taxon>
    </lineage>
</organism>
<dbReference type="Pfam" id="PF00890">
    <property type="entry name" value="FAD_binding_2"/>
    <property type="match status" value="1"/>
</dbReference>
<evidence type="ECO:0000313" key="7">
    <source>
        <dbReference type="Proteomes" id="UP000824504"/>
    </source>
</evidence>
<dbReference type="InterPro" id="IPR003953">
    <property type="entry name" value="FAD-dep_OxRdtase_2_FAD-bd"/>
</dbReference>